<accession>A0A6C0JHJ1</accession>
<name>A0A6C0JHJ1_9ZZZZ</name>
<proteinExistence type="predicted"/>
<evidence type="ECO:0000313" key="1">
    <source>
        <dbReference type="EMBL" id="QHU04246.1"/>
    </source>
</evidence>
<dbReference type="AlphaFoldDB" id="A0A6C0JHJ1"/>
<organism evidence="1">
    <name type="scientific">viral metagenome</name>
    <dbReference type="NCBI Taxonomy" id="1070528"/>
    <lineage>
        <taxon>unclassified sequences</taxon>
        <taxon>metagenomes</taxon>
        <taxon>organismal metagenomes</taxon>
    </lineage>
</organism>
<protein>
    <submittedName>
        <fullName evidence="1">Uncharacterized protein</fullName>
    </submittedName>
</protein>
<dbReference type="EMBL" id="MN740394">
    <property type="protein sequence ID" value="QHU04246.1"/>
    <property type="molecule type" value="Genomic_DNA"/>
</dbReference>
<sequence length="69" mass="8204">MSRLKQRLNNSIEASKIEINNENIQETNRLIQKQLSADVCENLTFNRISVYHIESFYRDNTNDKFELRG</sequence>
<reference evidence="1" key="1">
    <citation type="journal article" date="2020" name="Nature">
        <title>Giant virus diversity and host interactions through global metagenomics.</title>
        <authorList>
            <person name="Schulz F."/>
            <person name="Roux S."/>
            <person name="Paez-Espino D."/>
            <person name="Jungbluth S."/>
            <person name="Walsh D.A."/>
            <person name="Denef V.J."/>
            <person name="McMahon K.D."/>
            <person name="Konstantinidis K.T."/>
            <person name="Eloe-Fadrosh E.A."/>
            <person name="Kyrpides N.C."/>
            <person name="Woyke T."/>
        </authorList>
    </citation>
    <scope>NUCLEOTIDE SEQUENCE</scope>
    <source>
        <strain evidence="1">GVMAG-M-3300027708-39</strain>
    </source>
</reference>